<accession>A0A5M3VP25</accession>
<sequence>MVPTFLPRGNSARGRVDIIGVMTEQQPDDMRPVDLFDDGLPVLPDQTSDDTDHGWGEWRGGDDDDARLIEDRPPHWG</sequence>
<comment type="caution">
    <text evidence="2">The sequence shown here is derived from an EMBL/GenBank/DDBJ whole genome shotgun (WGS) entry which is preliminary data.</text>
</comment>
<protein>
    <submittedName>
        <fullName evidence="2">Uncharacterized protein</fullName>
    </submittedName>
</protein>
<evidence type="ECO:0000313" key="3">
    <source>
        <dbReference type="Proteomes" id="UP000334990"/>
    </source>
</evidence>
<proteinExistence type="predicted"/>
<evidence type="ECO:0000313" key="2">
    <source>
        <dbReference type="EMBL" id="GER98544.1"/>
    </source>
</evidence>
<dbReference type="AlphaFoldDB" id="A0A5M3VP25"/>
<reference evidence="2 3" key="1">
    <citation type="submission" date="2019-10" db="EMBL/GenBank/DDBJ databases">
        <title>Whole genome shotgun sequence of Acrocarpospora corrugata NBRC 13972.</title>
        <authorList>
            <person name="Ichikawa N."/>
            <person name="Kimura A."/>
            <person name="Kitahashi Y."/>
            <person name="Komaki H."/>
            <person name="Oguchi A."/>
        </authorList>
    </citation>
    <scope>NUCLEOTIDE SEQUENCE [LARGE SCALE GENOMIC DNA]</scope>
    <source>
        <strain evidence="2 3">NBRC 13972</strain>
    </source>
</reference>
<feature type="region of interest" description="Disordered" evidence="1">
    <location>
        <begin position="37"/>
        <end position="77"/>
    </location>
</feature>
<evidence type="ECO:0000256" key="1">
    <source>
        <dbReference type="SAM" id="MobiDB-lite"/>
    </source>
</evidence>
<dbReference type="Proteomes" id="UP000334990">
    <property type="component" value="Unassembled WGS sequence"/>
</dbReference>
<feature type="compositionally biased region" description="Basic and acidic residues" evidence="1">
    <location>
        <begin position="50"/>
        <end position="77"/>
    </location>
</feature>
<keyword evidence="3" id="KW-1185">Reference proteome</keyword>
<organism evidence="2 3">
    <name type="scientific">Acrocarpospora corrugata</name>
    <dbReference type="NCBI Taxonomy" id="35763"/>
    <lineage>
        <taxon>Bacteria</taxon>
        <taxon>Bacillati</taxon>
        <taxon>Actinomycetota</taxon>
        <taxon>Actinomycetes</taxon>
        <taxon>Streptosporangiales</taxon>
        <taxon>Streptosporangiaceae</taxon>
        <taxon>Acrocarpospora</taxon>
    </lineage>
</organism>
<name>A0A5M3VP25_9ACTN</name>
<dbReference type="EMBL" id="BLAD01000036">
    <property type="protein sequence ID" value="GER98544.1"/>
    <property type="molecule type" value="Genomic_DNA"/>
</dbReference>
<gene>
    <name evidence="2" type="ORF">Acor_06060</name>
</gene>